<organism evidence="4 5">
    <name type="scientific">Nannocystis bainbridge</name>
    <dbReference type="NCBI Taxonomy" id="2995303"/>
    <lineage>
        <taxon>Bacteria</taxon>
        <taxon>Pseudomonadati</taxon>
        <taxon>Myxococcota</taxon>
        <taxon>Polyangia</taxon>
        <taxon>Nannocystales</taxon>
        <taxon>Nannocystaceae</taxon>
        <taxon>Nannocystis</taxon>
    </lineage>
</organism>
<accession>A0ABT5E4H3</accession>
<dbReference type="InterPro" id="IPR051012">
    <property type="entry name" value="CellSynth/LPSAsmb/PSIAsmb"/>
</dbReference>
<evidence type="ECO:0000256" key="1">
    <source>
        <dbReference type="ARBA" id="ARBA00022737"/>
    </source>
</evidence>
<name>A0ABT5E4H3_9BACT</name>
<evidence type="ECO:0000256" key="3">
    <source>
        <dbReference type="PROSITE-ProRule" id="PRU00339"/>
    </source>
</evidence>
<dbReference type="InterPro" id="IPR019734">
    <property type="entry name" value="TPR_rpt"/>
</dbReference>
<evidence type="ECO:0000256" key="2">
    <source>
        <dbReference type="ARBA" id="ARBA00022803"/>
    </source>
</evidence>
<comment type="caution">
    <text evidence="4">The sequence shown here is derived from an EMBL/GenBank/DDBJ whole genome shotgun (WGS) entry which is preliminary data.</text>
</comment>
<gene>
    <name evidence="4" type="ORF">POL25_22160</name>
</gene>
<dbReference type="SMART" id="SM00028">
    <property type="entry name" value="TPR"/>
    <property type="match status" value="6"/>
</dbReference>
<proteinExistence type="predicted"/>
<protein>
    <submittedName>
        <fullName evidence="4">Tetratricopeptide repeat protein</fullName>
    </submittedName>
</protein>
<feature type="repeat" description="TPR" evidence="3">
    <location>
        <begin position="652"/>
        <end position="685"/>
    </location>
</feature>
<dbReference type="Proteomes" id="UP001221686">
    <property type="component" value="Unassembled WGS sequence"/>
</dbReference>
<dbReference type="Pfam" id="PF13176">
    <property type="entry name" value="TPR_7"/>
    <property type="match status" value="1"/>
</dbReference>
<reference evidence="4 5" key="1">
    <citation type="submission" date="2022-11" db="EMBL/GenBank/DDBJ databases">
        <title>Minimal conservation of predation-associated metabolite biosynthetic gene clusters underscores biosynthetic potential of Myxococcota including descriptions for ten novel species: Archangium lansinium sp. nov., Myxococcus landrumus sp. nov., Nannocystis bai.</title>
        <authorList>
            <person name="Ahearne A."/>
            <person name="Stevens C."/>
            <person name="Dowd S."/>
        </authorList>
    </citation>
    <scope>NUCLEOTIDE SEQUENCE [LARGE SCALE GENOMIC DNA]</scope>
    <source>
        <strain evidence="4 5">BB15-2</strain>
    </source>
</reference>
<evidence type="ECO:0000313" key="5">
    <source>
        <dbReference type="Proteomes" id="UP001221686"/>
    </source>
</evidence>
<keyword evidence="1" id="KW-0677">Repeat</keyword>
<dbReference type="Gene3D" id="1.25.40.10">
    <property type="entry name" value="Tetratricopeptide repeat domain"/>
    <property type="match status" value="3"/>
</dbReference>
<dbReference type="RefSeq" id="WP_272088130.1">
    <property type="nucleotide sequence ID" value="NZ_JAQNDL010000002.1"/>
</dbReference>
<dbReference type="PANTHER" id="PTHR45586">
    <property type="entry name" value="TPR REPEAT-CONTAINING PROTEIN PA4667"/>
    <property type="match status" value="1"/>
</dbReference>
<feature type="repeat" description="TPR" evidence="3">
    <location>
        <begin position="721"/>
        <end position="754"/>
    </location>
</feature>
<dbReference type="EMBL" id="JAQNDL010000002">
    <property type="protein sequence ID" value="MDC0719626.1"/>
    <property type="molecule type" value="Genomic_DNA"/>
</dbReference>
<sequence length="1201" mass="128369">MRGSSAGFARDAAGKPARLAAMVLRPRLAPRSRTARPRAGAHALYGWIPLALALFAAPSAQAAPAEDDWSVERSAADPALVQQRFDKLRKQPFDQAQWRALEAVLGKAGLAKRIEAGLSRTPGDLSLGILDARAKLGLGDPRGAAARLVEVEPRAGSLRARVFKLRVEALQAAGDARGAVTALEAAAQANNDDALRLQALDIADRNGLGPEALRLAQALARDPSNGAAQLRLARAAARAGQSAPAEAAYAKAVAGLRGADQLSAREEWARTRLSNGDAAGASELAWAQVEATRVGSPERASAWDLVLEAGARQASGDAPARIERFLGRAEQARDGAGWRALARAQAAGGADPVDAWRRALAADPDDPEARAALVMSLESGGEAEAALAEFAKLGPKSPERLQLGLELAARLIGTGKREQGLKVAAELEAAASTQGDALLRLLDFYNLQDEPDRALAVAQRLVRARPRDPDARVALGEQLFQMNREPEAMKEWALLPGLVRPGHAGWARHAEILAEHRRPEAVLSLQKALAAAPRDPKYLRLRAILETDDRLPHQALTTWQQVFELTRAPEHRILHDEARTRIVDILVGGTLSQFTSRRQAIEKQALLDLDGKDTDLAFEAGLLLAEIYTREEKYAKAVAVHEKLVRLRAQDPERLAELALALRRAGRGDAAMDALERMMTLDPKRSADVLAELAEVAFESGDIERVLLAAAHVELDKADSARVLIRIGELYERRGEPEQASKLYEGLLQRDPSNAPARLRLAELELARGRPERAEAMLRAIVEQGGAPEVVEQAGRRALDLAETRGAIAPILDLALARARRDPSADEGRALLLDALDRASTSAIKTWLASGDEPERTARTGALRRSLVEALARGPVTGRLRAAEHLGRLALPQTALPLARMGAQLTPPRDATRTVRTAFEQARAAAIQAAGALDEPEAVSVFADLLRTGDASRESWYAAAWALARSSAPAAATELRRFAAPEHEGLMIALACASLARGGDLADRDRVARLAAAASSQQARRVCAFARAALTGDDQLARVGADLNASDPVVAAIAAWRFGQLRREAARDDAIATLLGRYVGPRGLPRDAAGAALGRLLAPSSARVELPPLPPLRAGSWEIAIDRWLAQAIAPPIEALPASVLRPHTAALQQALAAAAAGTRAEAWSQDRLRRPCAASGERECLDLRPLIREPVPAPRAADSR</sequence>
<dbReference type="Pfam" id="PF14559">
    <property type="entry name" value="TPR_19"/>
    <property type="match status" value="1"/>
</dbReference>
<dbReference type="SUPFAM" id="SSF48452">
    <property type="entry name" value="TPR-like"/>
    <property type="match status" value="2"/>
</dbReference>
<dbReference type="Pfam" id="PF13432">
    <property type="entry name" value="TPR_16"/>
    <property type="match status" value="1"/>
</dbReference>
<evidence type="ECO:0000313" key="4">
    <source>
        <dbReference type="EMBL" id="MDC0719626.1"/>
    </source>
</evidence>
<keyword evidence="2 3" id="KW-0802">TPR repeat</keyword>
<dbReference type="PANTHER" id="PTHR45586:SF1">
    <property type="entry name" value="LIPOPOLYSACCHARIDE ASSEMBLY PROTEIN B"/>
    <property type="match status" value="1"/>
</dbReference>
<keyword evidence="5" id="KW-1185">Reference proteome</keyword>
<dbReference type="InterPro" id="IPR011990">
    <property type="entry name" value="TPR-like_helical_dom_sf"/>
</dbReference>
<dbReference type="PROSITE" id="PS50005">
    <property type="entry name" value="TPR"/>
    <property type="match status" value="2"/>
</dbReference>